<keyword evidence="2" id="KW-1185">Reference proteome</keyword>
<evidence type="ECO:0000313" key="1">
    <source>
        <dbReference type="EMBL" id="USW55941.1"/>
    </source>
</evidence>
<protein>
    <submittedName>
        <fullName evidence="1">Acyl-CoA N-acyltransferase</fullName>
    </submittedName>
</protein>
<reference evidence="1" key="1">
    <citation type="submission" date="2022-06" db="EMBL/GenBank/DDBJ databases">
        <title>Complete genome sequences of two strains of the flax pathogen Septoria linicola.</title>
        <authorList>
            <person name="Lapalu N."/>
            <person name="Simon A."/>
            <person name="Demenou B."/>
            <person name="Paumier D."/>
            <person name="Guillot M.-P."/>
            <person name="Gout L."/>
            <person name="Valade R."/>
        </authorList>
    </citation>
    <scope>NUCLEOTIDE SEQUENCE</scope>
    <source>
        <strain evidence="1">SE15195</strain>
    </source>
</reference>
<dbReference type="Proteomes" id="UP001056384">
    <property type="component" value="Chromosome 8"/>
</dbReference>
<dbReference type="AlphaFoldDB" id="A0A9Q9B2A9"/>
<dbReference type="InterPro" id="IPR016181">
    <property type="entry name" value="Acyl_CoA_acyltransferase"/>
</dbReference>
<evidence type="ECO:0000313" key="2">
    <source>
        <dbReference type="Proteomes" id="UP001056384"/>
    </source>
</evidence>
<accession>A0A9Q9B2A9</accession>
<dbReference type="EMBL" id="CP099425">
    <property type="protein sequence ID" value="USW55941.1"/>
    <property type="molecule type" value="Genomic_DNA"/>
</dbReference>
<gene>
    <name evidence="1" type="ORF">Slin15195_G092600</name>
</gene>
<sequence>MPPRFHIRPVSSALDDGLRIINFVDSQLPFLARVGSEGQWGSDLLSGDAEKQQGYRKMVKCAESQHPWGEQWTRAFVAEVELDRDTWPDELHNLSRPNYAPGTSGSESYLLPVAAIVLEDHAEDYVHEVLPKRNTDNPFVYVRFLVTDRRTGQLSKDAATALLDYAKAAARSLNISRLCLDCWSGNDRKLVRYYEKHSFHLLGDVMHDDWPAAILECRI</sequence>
<name>A0A9Q9B2A9_9PEZI</name>
<proteinExistence type="predicted"/>
<organism evidence="1 2">
    <name type="scientific">Septoria linicola</name>
    <dbReference type="NCBI Taxonomy" id="215465"/>
    <lineage>
        <taxon>Eukaryota</taxon>
        <taxon>Fungi</taxon>
        <taxon>Dikarya</taxon>
        <taxon>Ascomycota</taxon>
        <taxon>Pezizomycotina</taxon>
        <taxon>Dothideomycetes</taxon>
        <taxon>Dothideomycetidae</taxon>
        <taxon>Mycosphaerellales</taxon>
        <taxon>Mycosphaerellaceae</taxon>
        <taxon>Septoria</taxon>
    </lineage>
</organism>
<dbReference type="Gene3D" id="3.40.630.30">
    <property type="match status" value="1"/>
</dbReference>
<dbReference type="SUPFAM" id="SSF55729">
    <property type="entry name" value="Acyl-CoA N-acyltransferases (Nat)"/>
    <property type="match status" value="1"/>
</dbReference>